<dbReference type="GO" id="GO:0005829">
    <property type="term" value="C:cytosol"/>
    <property type="evidence" value="ECO:0007669"/>
    <property type="project" value="TreeGrafter"/>
</dbReference>
<dbReference type="InterPro" id="IPR000944">
    <property type="entry name" value="Tscrpt_reg_Rrf2"/>
</dbReference>
<dbReference type="InterPro" id="IPR036390">
    <property type="entry name" value="WH_DNA-bd_sf"/>
</dbReference>
<comment type="caution">
    <text evidence="2">The sequence shown here is derived from an EMBL/GenBank/DDBJ whole genome shotgun (WGS) entry which is preliminary data.</text>
</comment>
<dbReference type="SUPFAM" id="SSF46785">
    <property type="entry name" value="Winged helix' DNA-binding domain"/>
    <property type="match status" value="1"/>
</dbReference>
<gene>
    <name evidence="2" type="ORF">JM93_02131</name>
</gene>
<keyword evidence="1" id="KW-0238">DNA-binding</keyword>
<dbReference type="OrthoDB" id="9795923at2"/>
<organism evidence="2 3">
    <name type="scientific">Roseibium hamelinense</name>
    <dbReference type="NCBI Taxonomy" id="150831"/>
    <lineage>
        <taxon>Bacteria</taxon>
        <taxon>Pseudomonadati</taxon>
        <taxon>Pseudomonadota</taxon>
        <taxon>Alphaproteobacteria</taxon>
        <taxon>Hyphomicrobiales</taxon>
        <taxon>Stappiaceae</taxon>
        <taxon>Roseibium</taxon>
    </lineage>
</organism>
<keyword evidence="3" id="KW-1185">Reference proteome</keyword>
<accession>A0A562T1K5</accession>
<dbReference type="PROSITE" id="PS51197">
    <property type="entry name" value="HTH_RRF2_2"/>
    <property type="match status" value="1"/>
</dbReference>
<proteinExistence type="predicted"/>
<dbReference type="PANTHER" id="PTHR33221:SF4">
    <property type="entry name" value="HTH-TYPE TRANSCRIPTIONAL REPRESSOR NSRR"/>
    <property type="match status" value="1"/>
</dbReference>
<dbReference type="Pfam" id="PF02082">
    <property type="entry name" value="Rrf2"/>
    <property type="match status" value="1"/>
</dbReference>
<dbReference type="InterPro" id="IPR036388">
    <property type="entry name" value="WH-like_DNA-bd_sf"/>
</dbReference>
<evidence type="ECO:0000313" key="2">
    <source>
        <dbReference type="EMBL" id="TWI87565.1"/>
    </source>
</evidence>
<dbReference type="RefSeq" id="WP_145343007.1">
    <property type="nucleotide sequence ID" value="NZ_SMLY01000071.1"/>
</dbReference>
<dbReference type="NCBIfam" id="TIGR00738">
    <property type="entry name" value="rrf2_super"/>
    <property type="match status" value="1"/>
</dbReference>
<dbReference type="PANTHER" id="PTHR33221">
    <property type="entry name" value="WINGED HELIX-TURN-HELIX TRANSCRIPTIONAL REGULATOR, RRF2 FAMILY"/>
    <property type="match status" value="1"/>
</dbReference>
<sequence length="147" mass="15793">MRLSQASDFALRILMFLGQTSEPQTVDKLAAALGLAKSHVMKIVAQLAKAGFVETTRGRGGGIRLAISPQDIRLGEVVRVIEPDMGVVACLKTAPSDCVFLPRCGLKGAMAQAAEAFIDSLNSRTLREILGSTGKPDPRRIQRTFAR</sequence>
<dbReference type="Gene3D" id="1.10.10.10">
    <property type="entry name" value="Winged helix-like DNA-binding domain superfamily/Winged helix DNA-binding domain"/>
    <property type="match status" value="1"/>
</dbReference>
<dbReference type="AlphaFoldDB" id="A0A562T1K5"/>
<evidence type="ECO:0000313" key="3">
    <source>
        <dbReference type="Proteomes" id="UP000320593"/>
    </source>
</evidence>
<evidence type="ECO:0000256" key="1">
    <source>
        <dbReference type="ARBA" id="ARBA00023125"/>
    </source>
</evidence>
<dbReference type="EMBL" id="VLLF01000004">
    <property type="protein sequence ID" value="TWI87565.1"/>
    <property type="molecule type" value="Genomic_DNA"/>
</dbReference>
<dbReference type="Proteomes" id="UP000320593">
    <property type="component" value="Unassembled WGS sequence"/>
</dbReference>
<dbReference type="GO" id="GO:0003700">
    <property type="term" value="F:DNA-binding transcription factor activity"/>
    <property type="evidence" value="ECO:0007669"/>
    <property type="project" value="TreeGrafter"/>
</dbReference>
<name>A0A562T1K5_9HYPH</name>
<protein>
    <submittedName>
        <fullName evidence="2">BadM/Rrf2 family transcriptional regulator</fullName>
    </submittedName>
</protein>
<reference evidence="2 3" key="1">
    <citation type="submission" date="2019-07" db="EMBL/GenBank/DDBJ databases">
        <title>Genomic Encyclopedia of Archaeal and Bacterial Type Strains, Phase II (KMG-II): from individual species to whole genera.</title>
        <authorList>
            <person name="Goeker M."/>
        </authorList>
    </citation>
    <scope>NUCLEOTIDE SEQUENCE [LARGE SCALE GENOMIC DNA]</scope>
    <source>
        <strain evidence="2 3">ATCC BAA-252</strain>
    </source>
</reference>
<dbReference type="GO" id="GO:0003677">
    <property type="term" value="F:DNA binding"/>
    <property type="evidence" value="ECO:0007669"/>
    <property type="project" value="UniProtKB-KW"/>
</dbReference>